<protein>
    <submittedName>
        <fullName evidence="1">Uncharacterized protein</fullName>
    </submittedName>
</protein>
<reference evidence="1 2" key="1">
    <citation type="submission" date="2024-02" db="EMBL/GenBank/DDBJ databases">
        <title>de novo genome assembly of Solanum bulbocastanum strain 11H21.</title>
        <authorList>
            <person name="Hosaka A.J."/>
        </authorList>
    </citation>
    <scope>NUCLEOTIDE SEQUENCE [LARGE SCALE GENOMIC DNA]</scope>
    <source>
        <tissue evidence="1">Young leaves</tissue>
    </source>
</reference>
<organism evidence="1 2">
    <name type="scientific">Solanum bulbocastanum</name>
    <name type="common">Wild potato</name>
    <dbReference type="NCBI Taxonomy" id="147425"/>
    <lineage>
        <taxon>Eukaryota</taxon>
        <taxon>Viridiplantae</taxon>
        <taxon>Streptophyta</taxon>
        <taxon>Embryophyta</taxon>
        <taxon>Tracheophyta</taxon>
        <taxon>Spermatophyta</taxon>
        <taxon>Magnoliopsida</taxon>
        <taxon>eudicotyledons</taxon>
        <taxon>Gunneridae</taxon>
        <taxon>Pentapetalae</taxon>
        <taxon>asterids</taxon>
        <taxon>lamiids</taxon>
        <taxon>Solanales</taxon>
        <taxon>Solanaceae</taxon>
        <taxon>Solanoideae</taxon>
        <taxon>Solaneae</taxon>
        <taxon>Solanum</taxon>
    </lineage>
</organism>
<sequence>MASQTTGQPILVVGHSSLSITPENFPSLPLKPPTK</sequence>
<dbReference type="AlphaFoldDB" id="A0AAN8YSM9"/>
<proteinExistence type="predicted"/>
<evidence type="ECO:0000313" key="1">
    <source>
        <dbReference type="EMBL" id="KAK6802937.1"/>
    </source>
</evidence>
<evidence type="ECO:0000313" key="2">
    <source>
        <dbReference type="Proteomes" id="UP001371456"/>
    </source>
</evidence>
<keyword evidence="2" id="KW-1185">Reference proteome</keyword>
<accession>A0AAN8YSM9</accession>
<name>A0AAN8YSM9_SOLBU</name>
<gene>
    <name evidence="1" type="ORF">RDI58_000721</name>
</gene>
<dbReference type="Proteomes" id="UP001371456">
    <property type="component" value="Unassembled WGS sequence"/>
</dbReference>
<comment type="caution">
    <text evidence="1">The sequence shown here is derived from an EMBL/GenBank/DDBJ whole genome shotgun (WGS) entry which is preliminary data.</text>
</comment>
<dbReference type="EMBL" id="JBANQN010000001">
    <property type="protein sequence ID" value="KAK6802937.1"/>
    <property type="molecule type" value="Genomic_DNA"/>
</dbReference>